<reference evidence="2" key="1">
    <citation type="submission" date="2020-11" db="EMBL/GenBank/DDBJ databases">
        <authorList>
            <person name="Tran Van P."/>
        </authorList>
    </citation>
    <scope>NUCLEOTIDE SEQUENCE</scope>
</reference>
<evidence type="ECO:0000313" key="3">
    <source>
        <dbReference type="Proteomes" id="UP000677054"/>
    </source>
</evidence>
<keyword evidence="3" id="KW-1185">Reference proteome</keyword>
<dbReference type="Gene3D" id="3.30.530.20">
    <property type="match status" value="1"/>
</dbReference>
<dbReference type="EMBL" id="LR900932">
    <property type="protein sequence ID" value="CAD7247308.1"/>
    <property type="molecule type" value="Genomic_DNA"/>
</dbReference>
<dbReference type="GO" id="GO:0005789">
    <property type="term" value="C:endoplasmic reticulum membrane"/>
    <property type="evidence" value="ECO:0007669"/>
    <property type="project" value="TreeGrafter"/>
</dbReference>
<proteinExistence type="predicted"/>
<dbReference type="OrthoDB" id="74575at2759"/>
<dbReference type="GO" id="GO:0099044">
    <property type="term" value="P:vesicle tethering to endoplasmic reticulum"/>
    <property type="evidence" value="ECO:0007669"/>
    <property type="project" value="TreeGrafter"/>
</dbReference>
<name>A0A7R8XJS2_9CRUS</name>
<dbReference type="InterPro" id="IPR051869">
    <property type="entry name" value="STARD3"/>
</dbReference>
<evidence type="ECO:0000259" key="1">
    <source>
        <dbReference type="PROSITE" id="PS50848"/>
    </source>
</evidence>
<feature type="domain" description="START" evidence="1">
    <location>
        <begin position="67"/>
        <end position="230"/>
    </location>
</feature>
<evidence type="ECO:0000313" key="2">
    <source>
        <dbReference type="EMBL" id="CAD7247308.1"/>
    </source>
</evidence>
<dbReference type="EMBL" id="CAJPEV010001415">
    <property type="protein sequence ID" value="CAG0892505.1"/>
    <property type="molecule type" value="Genomic_DNA"/>
</dbReference>
<dbReference type="SUPFAM" id="SSF55961">
    <property type="entry name" value="Bet v1-like"/>
    <property type="match status" value="1"/>
</dbReference>
<dbReference type="Pfam" id="PF01852">
    <property type="entry name" value="START"/>
    <property type="match status" value="1"/>
</dbReference>
<dbReference type="InterPro" id="IPR002913">
    <property type="entry name" value="START_lipid-bd_dom"/>
</dbReference>
<dbReference type="PROSITE" id="PS50848">
    <property type="entry name" value="START"/>
    <property type="match status" value="1"/>
</dbReference>
<protein>
    <recommendedName>
        <fullName evidence="1">START domain-containing protein</fullName>
    </recommendedName>
</protein>
<dbReference type="GO" id="GO:0030301">
    <property type="term" value="P:cholesterol transport"/>
    <property type="evidence" value="ECO:0007669"/>
    <property type="project" value="TreeGrafter"/>
</dbReference>
<dbReference type="AlphaFoldDB" id="A0A7R8XJS2"/>
<dbReference type="GO" id="GO:0140284">
    <property type="term" value="C:endoplasmic reticulum-endosome membrane contact site"/>
    <property type="evidence" value="ECO:0007669"/>
    <property type="project" value="TreeGrafter"/>
</dbReference>
<dbReference type="Proteomes" id="UP000677054">
    <property type="component" value="Unassembled WGS sequence"/>
</dbReference>
<dbReference type="PANTHER" id="PTHR46121:SF1">
    <property type="entry name" value="STARD3 N-TERMINAL-LIKE PROTEIN"/>
    <property type="match status" value="1"/>
</dbReference>
<dbReference type="PANTHER" id="PTHR46121">
    <property type="entry name" value="STEROIDOGENIC ACUTE REGULATORY PROTEIN-LIKE"/>
    <property type="match status" value="1"/>
</dbReference>
<dbReference type="GO" id="GO:0005765">
    <property type="term" value="C:lysosomal membrane"/>
    <property type="evidence" value="ECO:0007669"/>
    <property type="project" value="TreeGrafter"/>
</dbReference>
<accession>A0A7R8XJS2</accession>
<dbReference type="GO" id="GO:0031902">
    <property type="term" value="C:late endosome membrane"/>
    <property type="evidence" value="ECO:0007669"/>
    <property type="project" value="TreeGrafter"/>
</dbReference>
<organism evidence="2">
    <name type="scientific">Darwinula stevensoni</name>
    <dbReference type="NCBI Taxonomy" id="69355"/>
    <lineage>
        <taxon>Eukaryota</taxon>
        <taxon>Metazoa</taxon>
        <taxon>Ecdysozoa</taxon>
        <taxon>Arthropoda</taxon>
        <taxon>Crustacea</taxon>
        <taxon>Oligostraca</taxon>
        <taxon>Ostracoda</taxon>
        <taxon>Podocopa</taxon>
        <taxon>Podocopida</taxon>
        <taxon>Darwinulocopina</taxon>
        <taxon>Darwinuloidea</taxon>
        <taxon>Darwinulidae</taxon>
        <taxon>Darwinula</taxon>
    </lineage>
</organism>
<sequence length="237" mass="27559">MKVSGGYDMLHVRKAWEEKCMSEGGSAVEKFRFNLERKEWALGWDYGEEGITIKYLFDQDTKTHFVLTEALLDFECEWTFRQYQDHAMPATTDWCSDMKEYKIIQRLTGTCWVTYQVTEPKLGGLFASRDMILLTYFDKIEDTHFVSFRSTEWPGLEPRDGVVRATVQEGSGISLSPDARHKATRTRLRWISTLDFKLPFVPNAILRNIYADGCRKFILALQNFLSKHRMGLQVIQG</sequence>
<dbReference type="InterPro" id="IPR023393">
    <property type="entry name" value="START-like_dom_sf"/>
</dbReference>
<dbReference type="GO" id="GO:0015485">
    <property type="term" value="F:cholesterol binding"/>
    <property type="evidence" value="ECO:0007669"/>
    <property type="project" value="TreeGrafter"/>
</dbReference>
<gene>
    <name evidence="2" type="ORF">DSTB1V02_LOCUS7142</name>
</gene>